<dbReference type="InterPro" id="IPR036873">
    <property type="entry name" value="Rhodanese-like_dom_sf"/>
</dbReference>
<reference evidence="2 3" key="1">
    <citation type="journal article" date="2011" name="Stand. Genomic Sci.">
        <title>Complete genome sequence of Deinococcus maricopensis type strain (LB-34).</title>
        <authorList>
            <person name="Pukall R."/>
            <person name="Zeytun A."/>
            <person name="Lucas S."/>
            <person name="Lapidus A."/>
            <person name="Hammon N."/>
            <person name="Deshpande S."/>
            <person name="Nolan M."/>
            <person name="Cheng J.F."/>
            <person name="Pitluck S."/>
            <person name="Liolios K."/>
            <person name="Pagani I."/>
            <person name="Mikhailova N."/>
            <person name="Ivanova N."/>
            <person name="Mavromatis K."/>
            <person name="Pati A."/>
            <person name="Tapia R."/>
            <person name="Han C."/>
            <person name="Goodwin L."/>
            <person name="Chen A."/>
            <person name="Palaniappan K."/>
            <person name="Land M."/>
            <person name="Hauser L."/>
            <person name="Chang Y.J."/>
            <person name="Jeffries C.D."/>
            <person name="Brambilla E.M."/>
            <person name="Rohde M."/>
            <person name="Goker M."/>
            <person name="Detter J.C."/>
            <person name="Woyke T."/>
            <person name="Bristow J."/>
            <person name="Eisen J.A."/>
            <person name="Markowitz V."/>
            <person name="Hugenholtz P."/>
            <person name="Kyrpides N.C."/>
            <person name="Klenk H.P."/>
        </authorList>
    </citation>
    <scope>NUCLEOTIDE SEQUENCE [LARGE SCALE GENOMIC DNA]</scope>
    <source>
        <strain evidence="3">DSM 21211 / LMG 22137 / NRRL B-23946 / LB-34</strain>
    </source>
</reference>
<dbReference type="eggNOG" id="COG0607">
    <property type="taxonomic scope" value="Bacteria"/>
</dbReference>
<feature type="domain" description="Rhodanese" evidence="1">
    <location>
        <begin position="6"/>
        <end position="99"/>
    </location>
</feature>
<dbReference type="InterPro" id="IPR001763">
    <property type="entry name" value="Rhodanese-like_dom"/>
</dbReference>
<dbReference type="STRING" id="709986.Deima_1411"/>
<reference evidence="3" key="2">
    <citation type="submission" date="2011-01" db="EMBL/GenBank/DDBJ databases">
        <title>The complete genome of Deinococcus maricopensis DSM 21211.</title>
        <authorList>
            <consortium name="US DOE Joint Genome Institute (JGI-PGF)"/>
            <person name="Lucas S."/>
            <person name="Copeland A."/>
            <person name="Lapidus A."/>
            <person name="Goodwin L."/>
            <person name="Pitluck S."/>
            <person name="Kyrpides N."/>
            <person name="Mavromatis K."/>
            <person name="Pagani I."/>
            <person name="Ivanova N."/>
            <person name="Ovchinnikova G."/>
            <person name="Zeytun A."/>
            <person name="Detter J.C."/>
            <person name="Han C."/>
            <person name="Land M."/>
            <person name="Hauser L."/>
            <person name="Markowitz V."/>
            <person name="Cheng J.-F."/>
            <person name="Hugenholtz P."/>
            <person name="Woyke T."/>
            <person name="Wu D."/>
            <person name="Pukall R."/>
            <person name="Gehrich-Schroeter G."/>
            <person name="Brambilla E."/>
            <person name="Klenk H.-P."/>
            <person name="Eisen J.A."/>
        </authorList>
    </citation>
    <scope>NUCLEOTIDE SEQUENCE [LARGE SCALE GENOMIC DNA]</scope>
    <source>
        <strain evidence="3">DSM 21211 / LMG 22137 / NRRL B-23946 / LB-34</strain>
    </source>
</reference>
<proteinExistence type="predicted"/>
<accession>E8U7M1</accession>
<evidence type="ECO:0000259" key="1">
    <source>
        <dbReference type="PROSITE" id="PS50206"/>
    </source>
</evidence>
<evidence type="ECO:0000313" key="2">
    <source>
        <dbReference type="EMBL" id="ADV67060.1"/>
    </source>
</evidence>
<gene>
    <name evidence="2" type="ordered locus">Deima_1411</name>
</gene>
<evidence type="ECO:0000313" key="3">
    <source>
        <dbReference type="Proteomes" id="UP000008635"/>
    </source>
</evidence>
<dbReference type="Gene3D" id="3.40.250.10">
    <property type="entry name" value="Rhodanese-like domain"/>
    <property type="match status" value="1"/>
</dbReference>
<dbReference type="PROSITE" id="PS50206">
    <property type="entry name" value="RHODANESE_3"/>
    <property type="match status" value="1"/>
</dbReference>
<keyword evidence="3" id="KW-1185">Reference proteome</keyword>
<dbReference type="AlphaFoldDB" id="E8U7M1"/>
<protein>
    <submittedName>
        <fullName evidence="2">Putative rhodanese sulfurtransferase</fullName>
    </submittedName>
</protein>
<dbReference type="Proteomes" id="UP000008635">
    <property type="component" value="Chromosome"/>
</dbReference>
<dbReference type="HOGENOM" id="CLU_2408367_0_0_0"/>
<organism evidence="2 3">
    <name type="scientific">Deinococcus maricopensis (strain DSM 21211 / LMG 22137 / NRRL B-23946 / LB-34)</name>
    <dbReference type="NCBI Taxonomy" id="709986"/>
    <lineage>
        <taxon>Bacteria</taxon>
        <taxon>Thermotogati</taxon>
        <taxon>Deinococcota</taxon>
        <taxon>Deinococci</taxon>
        <taxon>Deinococcales</taxon>
        <taxon>Deinococcaceae</taxon>
        <taxon>Deinococcus</taxon>
    </lineage>
</organism>
<sequence length="99" mass="10704">MTTARPDPSTLIIDLRAQELRFRDPLERLLPNPVRAVSLDRIEAGEHGLNADLGPLLIVCDHGPRSSLAAQYLRADGLDARAYPGGLSALKRALQTPAP</sequence>
<keyword evidence="2" id="KW-0808">Transferase</keyword>
<dbReference type="GO" id="GO:0016740">
    <property type="term" value="F:transferase activity"/>
    <property type="evidence" value="ECO:0007669"/>
    <property type="project" value="UniProtKB-KW"/>
</dbReference>
<dbReference type="RefSeq" id="WP_013556565.1">
    <property type="nucleotide sequence ID" value="NC_014958.1"/>
</dbReference>
<dbReference type="OrthoDB" id="73686at2"/>
<dbReference type="EMBL" id="CP002454">
    <property type="protein sequence ID" value="ADV67060.1"/>
    <property type="molecule type" value="Genomic_DNA"/>
</dbReference>
<dbReference type="SUPFAM" id="SSF52821">
    <property type="entry name" value="Rhodanese/Cell cycle control phosphatase"/>
    <property type="match status" value="1"/>
</dbReference>
<dbReference type="KEGG" id="dmr:Deima_1411"/>
<name>E8U7M1_DEIML</name>